<reference evidence="7" key="1">
    <citation type="journal article" date="2023" name="G3 (Bethesda)">
        <title>Whole genome assembly and annotation of the endangered Caribbean coral Acropora cervicornis.</title>
        <authorList>
            <person name="Selwyn J.D."/>
            <person name="Vollmer S.V."/>
        </authorList>
    </citation>
    <scope>NUCLEOTIDE SEQUENCE</scope>
    <source>
        <strain evidence="7">K2</strain>
    </source>
</reference>
<dbReference type="PANTHER" id="PTHR48004">
    <property type="entry name" value="OS01G0149700 PROTEIN"/>
    <property type="match status" value="1"/>
</dbReference>
<evidence type="ECO:0000256" key="1">
    <source>
        <dbReference type="ARBA" id="ARBA00022614"/>
    </source>
</evidence>
<dbReference type="InterPro" id="IPR001611">
    <property type="entry name" value="Leu-rich_rpt"/>
</dbReference>
<dbReference type="EMBL" id="JARQWQ010000038">
    <property type="protein sequence ID" value="KAK2559885.1"/>
    <property type="molecule type" value="Genomic_DNA"/>
</dbReference>
<comment type="caution">
    <text evidence="7">The sequence shown here is derived from an EMBL/GenBank/DDBJ whole genome shotgun (WGS) entry which is preliminary data.</text>
</comment>
<sequence length="1142" mass="127899">MGSHSFNASEPLALVLMLIVVSSCTCCVRDNYRLSRSLSKATSRFLDHRTMTEFRGGYDRSKNGAFGRKLTTLTYDDTFAYGCLHEIPIPNTTLDTTFTPQEEKAVLMEIFNQTGGYNWFTSSNWGNHSVPHCLWYGVTCENTSRYVISITLYNNNLVGTLPRSLWKFRNLQGLCIFANEGLEGSVGDIISANMTTVLRLELAFNKLSGPIPGEILPQMKSLVKIQLCCQSGGRFSGQIPKDIGNLTELEVLSLGENELHGTIPKSIGNLKKLWFLDFGATKNLQGGFENLFNLSSLRFMHLSLAGLNGTLPDEFGLYFPAMKECLLPGNNFGGQIPSTIGNMTNLWHLNLAKNNFTGKIPRSIGSIPCLKIIDLRQNRLNLLEEGLQFKSRCLEVLILAGNKDLTMSFEYFLESIAPINQSLRILNISACHFYGTIPLKLWNFQSLISVDVSDNFLSGRLPSPRDNLLVLLDLDVSVNNLSGQIPQEFARLLALEILDVSENPYMQKMAGSEPLPSYMTVDFTTLKRRNQLDNFKCPNARLSYNDGLVILDPRYYDYLLCICDIGFYGSGKTCLPCMKGAVCKDRMLPVQIMTINAGYWPSSRDQNVTHMVKCSHVLGTSSLVNTSCNPRGTCFCGLQWLEDGNSANSRPSTVCKKSCLCRKGSKDQFCSKCEEGFYKQGILCYPCPKTELSVYILVVLVVLTMVLLILAFAVFYEKKRFLSVVFAFVQIILVAVFSTLRIIPGWLLELNVVALIVGLAGRGKDARGILKISVFYFQTLDALISNTNEIWPLKLLESQRYIGNVFNFQFSGLACIFPSLFTPLGGLVSLILLPVVCIMGILLYYALGYAVLTIRGLLARRFQLRNSCLQLSIMLLNLTYFPIVKKTAAALAHCGKDGGYRYLLEAPWMECNGHTYTLLQVFGWLALVMYVLGIPFGVFLPLLRKKVAKRDQLDPQDKESLDSWLGSIYLPYKEAFRSYFEILFLLRKMLIAFSLSLIPRLSSFQTIAVCLVHLASLCFQLHSRPFQDSYEKISLENSAETMVLLTLHFSFMNVRYAFLTPHASAPIVWLLVAVNAIVICSLVVCIMLLLGRAHMLPAPPQMPTQHNSEDAPDQPQSTYENRFLPPLIFDGKGNQYGRFDNA</sequence>
<feature type="transmembrane region" description="Helical" evidence="4">
    <location>
        <begin position="801"/>
        <end position="821"/>
    </location>
</feature>
<dbReference type="Pfam" id="PF00560">
    <property type="entry name" value="LRR_1"/>
    <property type="match status" value="2"/>
</dbReference>
<dbReference type="Gene3D" id="3.80.10.10">
    <property type="entry name" value="Ribonuclease Inhibitor"/>
    <property type="match status" value="2"/>
</dbReference>
<organism evidence="7 8">
    <name type="scientific">Acropora cervicornis</name>
    <name type="common">Staghorn coral</name>
    <dbReference type="NCBI Taxonomy" id="6130"/>
    <lineage>
        <taxon>Eukaryota</taxon>
        <taxon>Metazoa</taxon>
        <taxon>Cnidaria</taxon>
        <taxon>Anthozoa</taxon>
        <taxon>Hexacorallia</taxon>
        <taxon>Scleractinia</taxon>
        <taxon>Astrocoeniina</taxon>
        <taxon>Acroporidae</taxon>
        <taxon>Acropora</taxon>
    </lineage>
</organism>
<keyword evidence="8" id="KW-1185">Reference proteome</keyword>
<evidence type="ECO:0000259" key="6">
    <source>
        <dbReference type="Pfam" id="PF08263"/>
    </source>
</evidence>
<dbReference type="InterPro" id="IPR013210">
    <property type="entry name" value="LRR_N_plant-typ"/>
</dbReference>
<dbReference type="InterPro" id="IPR052941">
    <property type="entry name" value="StomDev_PlantInt_Reg"/>
</dbReference>
<dbReference type="Proteomes" id="UP001249851">
    <property type="component" value="Unassembled WGS sequence"/>
</dbReference>
<dbReference type="FunFam" id="3.80.10.10:FF:000041">
    <property type="entry name" value="LRR receptor-like serine/threonine-protein kinase ERECTA"/>
    <property type="match status" value="2"/>
</dbReference>
<feature type="transmembrane region" description="Helical" evidence="4">
    <location>
        <begin position="743"/>
        <end position="761"/>
    </location>
</feature>
<keyword evidence="4" id="KW-1133">Transmembrane helix</keyword>
<keyword evidence="5" id="KW-0732">Signal</keyword>
<feature type="transmembrane region" description="Helical" evidence="4">
    <location>
        <begin position="1067"/>
        <end position="1090"/>
    </location>
</feature>
<dbReference type="SUPFAM" id="SSF52058">
    <property type="entry name" value="L domain-like"/>
    <property type="match status" value="1"/>
</dbReference>
<feature type="domain" description="Leucine-rich repeat-containing N-terminal plant-type" evidence="6">
    <location>
        <begin position="101"/>
        <end position="140"/>
    </location>
</feature>
<feature type="chain" id="PRO_5041897794" evidence="5">
    <location>
        <begin position="27"/>
        <end position="1142"/>
    </location>
</feature>
<feature type="region of interest" description="Disordered" evidence="3">
    <location>
        <begin position="1100"/>
        <end position="1119"/>
    </location>
</feature>
<protein>
    <submittedName>
        <fullName evidence="7">Leucine-rich repeat-containing protein</fullName>
    </submittedName>
</protein>
<dbReference type="Pfam" id="PF08263">
    <property type="entry name" value="LRRNT_2"/>
    <property type="match status" value="1"/>
</dbReference>
<evidence type="ECO:0000313" key="7">
    <source>
        <dbReference type="EMBL" id="KAK2559885.1"/>
    </source>
</evidence>
<keyword evidence="1" id="KW-0433">Leucine-rich repeat</keyword>
<evidence type="ECO:0000256" key="4">
    <source>
        <dbReference type="SAM" id="Phobius"/>
    </source>
</evidence>
<evidence type="ECO:0000256" key="3">
    <source>
        <dbReference type="SAM" id="MobiDB-lite"/>
    </source>
</evidence>
<feature type="signal peptide" evidence="5">
    <location>
        <begin position="1"/>
        <end position="26"/>
    </location>
</feature>
<keyword evidence="4" id="KW-0472">Membrane</keyword>
<proteinExistence type="predicted"/>
<dbReference type="AlphaFoldDB" id="A0AAD9QFE3"/>
<feature type="transmembrane region" description="Helical" evidence="4">
    <location>
        <begin position="692"/>
        <end position="714"/>
    </location>
</feature>
<evidence type="ECO:0000256" key="2">
    <source>
        <dbReference type="ARBA" id="ARBA00022737"/>
    </source>
</evidence>
<feature type="transmembrane region" description="Helical" evidence="4">
    <location>
        <begin position="864"/>
        <end position="883"/>
    </location>
</feature>
<feature type="transmembrane region" description="Helical" evidence="4">
    <location>
        <begin position="721"/>
        <end position="737"/>
    </location>
</feature>
<keyword evidence="4" id="KW-0812">Transmembrane</keyword>
<accession>A0AAD9QFE3</accession>
<dbReference type="InterPro" id="IPR032675">
    <property type="entry name" value="LRR_dom_sf"/>
</dbReference>
<evidence type="ECO:0000313" key="8">
    <source>
        <dbReference type="Proteomes" id="UP001249851"/>
    </source>
</evidence>
<feature type="transmembrane region" description="Helical" evidence="4">
    <location>
        <begin position="922"/>
        <end position="943"/>
    </location>
</feature>
<reference evidence="7" key="2">
    <citation type="journal article" date="2023" name="Science">
        <title>Genomic signatures of disease resistance in endangered staghorn corals.</title>
        <authorList>
            <person name="Vollmer S.V."/>
            <person name="Selwyn J.D."/>
            <person name="Despard B.A."/>
            <person name="Roesel C.L."/>
        </authorList>
    </citation>
    <scope>NUCLEOTIDE SEQUENCE</scope>
    <source>
        <strain evidence="7">K2</strain>
    </source>
</reference>
<name>A0AAD9QFE3_ACRCE</name>
<dbReference type="PANTHER" id="PTHR48004:SF59">
    <property type="entry name" value="LEUCINE-RICH REPEAT-CONTAINING N-TERMINAL PLANT-TYPE DOMAIN-CONTAINING PROTEIN"/>
    <property type="match status" value="1"/>
</dbReference>
<gene>
    <name evidence="7" type="ORF">P5673_017452</name>
</gene>
<keyword evidence="2" id="KW-0677">Repeat</keyword>
<feature type="transmembrane region" description="Helical" evidence="4">
    <location>
        <begin position="827"/>
        <end position="852"/>
    </location>
</feature>
<evidence type="ECO:0000256" key="5">
    <source>
        <dbReference type="SAM" id="SignalP"/>
    </source>
</evidence>